<sequence length="258" mass="29944">MSYFWIESDEESKQWLSNSSANIFVSNEYFFNNSNIILGQDPDFSPLFKSYLSSNITIKPTIRKKSTKHYKGIDITELNKSLRVLLSQDQQILFEVYNKDGVFYTSNSKSGFDFAYLDKTYNLIQLWNLCFGRRGLYNGQEHWNKSLKDNNFIKIEEDSFDFSSFEVGNDKRFTKSSLTILGELQFGNWGLAYRDLFKLLQADINSGVDLFVYVTAHNNLLSYASDNIVSYEDTIKILNEFSNLIKIPIWVIGLDIEV</sequence>
<proteinExistence type="predicted"/>
<reference evidence="1" key="1">
    <citation type="submission" date="2022-07" db="EMBL/GenBank/DDBJ databases">
        <title>Enhanced cultured diversity of the mouse gut microbiota enables custom-made synthetic communities.</title>
        <authorList>
            <person name="Afrizal A."/>
        </authorList>
    </citation>
    <scope>NUCLEOTIDE SEQUENCE</scope>
    <source>
        <strain evidence="1">DSM 29186</strain>
    </source>
</reference>
<dbReference type="InterPro" id="IPR011335">
    <property type="entry name" value="Restrct_endonuc-II-like"/>
</dbReference>
<dbReference type="InterPro" id="IPR015278">
    <property type="entry name" value="BglII-like"/>
</dbReference>
<name>A0A9X2S1R2_9FIRM</name>
<dbReference type="RefSeq" id="WP_074079799.1">
    <property type="nucleotide sequence ID" value="NZ_JANKBY010000001.1"/>
</dbReference>
<accession>A0A9X2S1R2</accession>
<dbReference type="GO" id="GO:0003677">
    <property type="term" value="F:DNA binding"/>
    <property type="evidence" value="ECO:0007669"/>
    <property type="project" value="InterPro"/>
</dbReference>
<evidence type="ECO:0000313" key="1">
    <source>
        <dbReference type="EMBL" id="MCR1821177.1"/>
    </source>
</evidence>
<dbReference type="AlphaFoldDB" id="A0A9X2S1R2"/>
<organism evidence="1 2">
    <name type="scientific">Terrisporobacter muris</name>
    <dbReference type="NCBI Taxonomy" id="2963284"/>
    <lineage>
        <taxon>Bacteria</taxon>
        <taxon>Bacillati</taxon>
        <taxon>Bacillota</taxon>
        <taxon>Clostridia</taxon>
        <taxon>Peptostreptococcales</taxon>
        <taxon>Peptostreptococcaceae</taxon>
        <taxon>Terrisporobacter</taxon>
    </lineage>
</organism>
<dbReference type="GO" id="GO:0000287">
    <property type="term" value="F:magnesium ion binding"/>
    <property type="evidence" value="ECO:0007669"/>
    <property type="project" value="InterPro"/>
</dbReference>
<dbReference type="SUPFAM" id="SSF52980">
    <property type="entry name" value="Restriction endonuclease-like"/>
    <property type="match status" value="1"/>
</dbReference>
<dbReference type="Proteomes" id="UP001140817">
    <property type="component" value="Unassembled WGS sequence"/>
</dbReference>
<dbReference type="GO" id="GO:0009307">
    <property type="term" value="P:DNA restriction-modification system"/>
    <property type="evidence" value="ECO:0007669"/>
    <property type="project" value="InterPro"/>
</dbReference>
<keyword evidence="2" id="KW-1185">Reference proteome</keyword>
<protein>
    <submittedName>
        <fullName evidence="1">Uncharacterized protein</fullName>
    </submittedName>
</protein>
<dbReference type="GO" id="GO:0009036">
    <property type="term" value="F:type II site-specific deoxyribonuclease activity"/>
    <property type="evidence" value="ECO:0007669"/>
    <property type="project" value="InterPro"/>
</dbReference>
<evidence type="ECO:0000313" key="2">
    <source>
        <dbReference type="Proteomes" id="UP001140817"/>
    </source>
</evidence>
<dbReference type="EMBL" id="JANKBY010000001">
    <property type="protein sequence ID" value="MCR1821177.1"/>
    <property type="molecule type" value="Genomic_DNA"/>
</dbReference>
<dbReference type="Pfam" id="PF09195">
    <property type="entry name" value="Endonuc-BglII"/>
    <property type="match status" value="1"/>
</dbReference>
<gene>
    <name evidence="1" type="ORF">NSA58_00120</name>
</gene>
<comment type="caution">
    <text evidence="1">The sequence shown here is derived from an EMBL/GenBank/DDBJ whole genome shotgun (WGS) entry which is preliminary data.</text>
</comment>
<dbReference type="InterPro" id="IPR011338">
    <property type="entry name" value="BamHI/BglII/BstY"/>
</dbReference>
<dbReference type="Gene3D" id="3.40.91.20">
    <property type="match status" value="1"/>
</dbReference>